<proteinExistence type="predicted"/>
<gene>
    <name evidence="1" type="ORF">VNI00_008913</name>
</gene>
<protein>
    <submittedName>
        <fullName evidence="1">Uncharacterized protein</fullName>
    </submittedName>
</protein>
<name>A0AAW0CTV0_9AGAR</name>
<dbReference type="Proteomes" id="UP001383192">
    <property type="component" value="Unassembled WGS sequence"/>
</dbReference>
<evidence type="ECO:0000313" key="1">
    <source>
        <dbReference type="EMBL" id="KAK7041931.1"/>
    </source>
</evidence>
<dbReference type="AlphaFoldDB" id="A0AAW0CTV0"/>
<accession>A0AAW0CTV0</accession>
<keyword evidence="2" id="KW-1185">Reference proteome</keyword>
<evidence type="ECO:0000313" key="2">
    <source>
        <dbReference type="Proteomes" id="UP001383192"/>
    </source>
</evidence>
<organism evidence="1 2">
    <name type="scientific">Paramarasmius palmivorus</name>
    <dbReference type="NCBI Taxonomy" id="297713"/>
    <lineage>
        <taxon>Eukaryota</taxon>
        <taxon>Fungi</taxon>
        <taxon>Dikarya</taxon>
        <taxon>Basidiomycota</taxon>
        <taxon>Agaricomycotina</taxon>
        <taxon>Agaricomycetes</taxon>
        <taxon>Agaricomycetidae</taxon>
        <taxon>Agaricales</taxon>
        <taxon>Marasmiineae</taxon>
        <taxon>Marasmiaceae</taxon>
        <taxon>Paramarasmius</taxon>
    </lineage>
</organism>
<reference evidence="1 2" key="1">
    <citation type="submission" date="2024-01" db="EMBL/GenBank/DDBJ databases">
        <title>A draft genome for a cacao thread blight-causing isolate of Paramarasmius palmivorus.</title>
        <authorList>
            <person name="Baruah I.K."/>
            <person name="Bukari Y."/>
            <person name="Amoako-Attah I."/>
            <person name="Meinhardt L.W."/>
            <person name="Bailey B.A."/>
            <person name="Cohen S.P."/>
        </authorList>
    </citation>
    <scope>NUCLEOTIDE SEQUENCE [LARGE SCALE GENOMIC DNA]</scope>
    <source>
        <strain evidence="1 2">GH-12</strain>
    </source>
</reference>
<comment type="caution">
    <text evidence="1">The sequence shown here is derived from an EMBL/GenBank/DDBJ whole genome shotgun (WGS) entry which is preliminary data.</text>
</comment>
<dbReference type="EMBL" id="JAYKXP010000031">
    <property type="protein sequence ID" value="KAK7041931.1"/>
    <property type="molecule type" value="Genomic_DNA"/>
</dbReference>
<sequence length="151" mass="16421">MSTERIIKLDKDAPSYMPSYSAPGGRQRDAASETGMIIVLVDDPGLRSLIGGDSSVMESVFLATIGAASIGGHIYAAVNEDAKMVGVAVWWGPGENPSRITDEHRQQGIPDVQDLLTPETLQWYKDTYQPELASFTDQYLGPNVSLRLFSC</sequence>